<keyword evidence="2" id="KW-1185">Reference proteome</keyword>
<dbReference type="AlphaFoldDB" id="A0AAW9S279"/>
<reference evidence="1 2" key="1">
    <citation type="submission" date="2024-04" db="EMBL/GenBank/DDBJ databases">
        <title>Novel genus in family Flammeovirgaceae.</title>
        <authorList>
            <person name="Nguyen T.H."/>
            <person name="Vuong T.Q."/>
            <person name="Le H."/>
            <person name="Kim S.-G."/>
        </authorList>
    </citation>
    <scope>NUCLEOTIDE SEQUENCE [LARGE SCALE GENOMIC DNA]</scope>
    <source>
        <strain evidence="1 2">JCM 23209</strain>
    </source>
</reference>
<dbReference type="EMBL" id="JBDKWZ010000001">
    <property type="protein sequence ID" value="MEN7546469.1"/>
    <property type="molecule type" value="Genomic_DNA"/>
</dbReference>
<gene>
    <name evidence="1" type="ORF">AAG747_01030</name>
</gene>
<accession>A0AAW9S279</accession>
<dbReference type="RefSeq" id="WP_346819256.1">
    <property type="nucleotide sequence ID" value="NZ_JBDKWZ010000001.1"/>
</dbReference>
<dbReference type="Proteomes" id="UP001403385">
    <property type="component" value="Unassembled WGS sequence"/>
</dbReference>
<sequence>MASLALLQLELPGWEKTWESSLQHQMIYENKLDFLSLSFLNGPPDIPVSINQPGKLVDHCRKITTWQKGALILVKVDVLQEVPFLETIYKLPLENQGPDYYGCLRFLFQDFSFEILLKSLSQEGWEQRERCIKKQLMEQSGHKARKRLMEHWSHDPYDLHITQGFLFNHSEREAFDKAFPEHALSRLRLHLQMLKKHLWLAPQLSEYPIFSGDYQQDSSRQ</sequence>
<name>A0AAW9S279_9BACT</name>
<protein>
    <submittedName>
        <fullName evidence="1">Uncharacterized protein</fullName>
    </submittedName>
</protein>
<proteinExistence type="predicted"/>
<evidence type="ECO:0000313" key="2">
    <source>
        <dbReference type="Proteomes" id="UP001403385"/>
    </source>
</evidence>
<organism evidence="1 2">
    <name type="scientific">Rapidithrix thailandica</name>
    <dbReference type="NCBI Taxonomy" id="413964"/>
    <lineage>
        <taxon>Bacteria</taxon>
        <taxon>Pseudomonadati</taxon>
        <taxon>Bacteroidota</taxon>
        <taxon>Cytophagia</taxon>
        <taxon>Cytophagales</taxon>
        <taxon>Flammeovirgaceae</taxon>
        <taxon>Rapidithrix</taxon>
    </lineage>
</organism>
<evidence type="ECO:0000313" key="1">
    <source>
        <dbReference type="EMBL" id="MEN7546469.1"/>
    </source>
</evidence>
<comment type="caution">
    <text evidence="1">The sequence shown here is derived from an EMBL/GenBank/DDBJ whole genome shotgun (WGS) entry which is preliminary data.</text>
</comment>